<name>A0ACC2DSZ1_DIPCM</name>
<gene>
    <name evidence="1" type="ORF">O6H91_05G122700</name>
</gene>
<dbReference type="Proteomes" id="UP001162992">
    <property type="component" value="Chromosome 5"/>
</dbReference>
<keyword evidence="2" id="KW-1185">Reference proteome</keyword>
<dbReference type="EMBL" id="CM055096">
    <property type="protein sequence ID" value="KAJ7557343.1"/>
    <property type="molecule type" value="Genomic_DNA"/>
</dbReference>
<accession>A0ACC2DSZ1</accession>
<evidence type="ECO:0000313" key="1">
    <source>
        <dbReference type="EMBL" id="KAJ7557343.1"/>
    </source>
</evidence>
<sequence length="82" mass="9360">MSMDPIKDRVLKRVTWVVTAVAAGLLLTADYGPQPHALSTIQKSLHNLKEWFWTPSKVEVEQLQRSHHIDLDKRDSSTGKHD</sequence>
<comment type="caution">
    <text evidence="1">The sequence shown here is derived from an EMBL/GenBank/DDBJ whole genome shotgun (WGS) entry which is preliminary data.</text>
</comment>
<evidence type="ECO:0000313" key="2">
    <source>
        <dbReference type="Proteomes" id="UP001162992"/>
    </source>
</evidence>
<organism evidence="1 2">
    <name type="scientific">Diphasiastrum complanatum</name>
    <name type="common">Issler's clubmoss</name>
    <name type="synonym">Lycopodium complanatum</name>
    <dbReference type="NCBI Taxonomy" id="34168"/>
    <lineage>
        <taxon>Eukaryota</taxon>
        <taxon>Viridiplantae</taxon>
        <taxon>Streptophyta</taxon>
        <taxon>Embryophyta</taxon>
        <taxon>Tracheophyta</taxon>
        <taxon>Lycopodiopsida</taxon>
        <taxon>Lycopodiales</taxon>
        <taxon>Lycopodiaceae</taxon>
        <taxon>Lycopodioideae</taxon>
        <taxon>Diphasiastrum</taxon>
    </lineage>
</organism>
<proteinExistence type="predicted"/>
<reference evidence="2" key="1">
    <citation type="journal article" date="2024" name="Proc. Natl. Acad. Sci. U.S.A.">
        <title>Extraordinary preservation of gene collinearity over three hundred million years revealed in homosporous lycophytes.</title>
        <authorList>
            <person name="Li C."/>
            <person name="Wickell D."/>
            <person name="Kuo L.Y."/>
            <person name="Chen X."/>
            <person name="Nie B."/>
            <person name="Liao X."/>
            <person name="Peng D."/>
            <person name="Ji J."/>
            <person name="Jenkins J."/>
            <person name="Williams M."/>
            <person name="Shu S."/>
            <person name="Plott C."/>
            <person name="Barry K."/>
            <person name="Rajasekar S."/>
            <person name="Grimwood J."/>
            <person name="Han X."/>
            <person name="Sun S."/>
            <person name="Hou Z."/>
            <person name="He W."/>
            <person name="Dai G."/>
            <person name="Sun C."/>
            <person name="Schmutz J."/>
            <person name="Leebens-Mack J.H."/>
            <person name="Li F.W."/>
            <person name="Wang L."/>
        </authorList>
    </citation>
    <scope>NUCLEOTIDE SEQUENCE [LARGE SCALE GENOMIC DNA]</scope>
    <source>
        <strain evidence="2">cv. PW_Plant_1</strain>
    </source>
</reference>
<protein>
    <submittedName>
        <fullName evidence="1">Uncharacterized protein</fullName>
    </submittedName>
</protein>